<dbReference type="AlphaFoldDB" id="A0A1S6QK09"/>
<feature type="transmembrane region" description="Helical" evidence="1">
    <location>
        <begin position="194"/>
        <end position="213"/>
    </location>
</feature>
<dbReference type="Pfam" id="PF09586">
    <property type="entry name" value="YfhO"/>
    <property type="match status" value="1"/>
</dbReference>
<dbReference type="InterPro" id="IPR018580">
    <property type="entry name" value="Uncharacterised_YfhO"/>
</dbReference>
<feature type="transmembrane region" description="Helical" evidence="1">
    <location>
        <begin position="350"/>
        <end position="369"/>
    </location>
</feature>
<proteinExistence type="predicted"/>
<feature type="transmembrane region" description="Helical" evidence="1">
    <location>
        <begin position="381"/>
        <end position="399"/>
    </location>
</feature>
<evidence type="ECO:0000313" key="2">
    <source>
        <dbReference type="EMBL" id="AQW21977.1"/>
    </source>
</evidence>
<feature type="transmembrane region" description="Helical" evidence="1">
    <location>
        <begin position="154"/>
        <end position="173"/>
    </location>
</feature>
<feature type="transmembrane region" description="Helical" evidence="1">
    <location>
        <begin position="79"/>
        <end position="96"/>
    </location>
</feature>
<evidence type="ECO:0000256" key="1">
    <source>
        <dbReference type="SAM" id="Phobius"/>
    </source>
</evidence>
<feature type="transmembrane region" description="Helical" evidence="1">
    <location>
        <begin position="102"/>
        <end position="123"/>
    </location>
</feature>
<dbReference type="KEGG" id="lcu:PL11_008630"/>
<dbReference type="PANTHER" id="PTHR38454:SF1">
    <property type="entry name" value="INTEGRAL MEMBRANE PROTEIN"/>
    <property type="match status" value="1"/>
</dbReference>
<dbReference type="PANTHER" id="PTHR38454">
    <property type="entry name" value="INTEGRAL MEMBRANE PROTEIN-RELATED"/>
    <property type="match status" value="1"/>
</dbReference>
<dbReference type="Proteomes" id="UP000030361">
    <property type="component" value="Chromosome"/>
</dbReference>
<feature type="transmembrane region" description="Helical" evidence="1">
    <location>
        <begin position="846"/>
        <end position="867"/>
    </location>
</feature>
<reference evidence="2 3" key="1">
    <citation type="journal article" date="2015" name="Genome Announc.">
        <title>Genome Sequence of Lactobacillus curieae CCTCC M 2011381T, a Novel Producer of Gamma-aminobutyric Acid.</title>
        <authorList>
            <person name="Wang Y."/>
            <person name="Wang Y."/>
            <person name="Lang C."/>
            <person name="Wei D."/>
            <person name="Xu P."/>
            <person name="Xie J."/>
        </authorList>
    </citation>
    <scope>NUCLEOTIDE SEQUENCE [LARGE SCALE GENOMIC DNA]</scope>
    <source>
        <strain evidence="2 3">CCTCC M 2011381</strain>
    </source>
</reference>
<dbReference type="RefSeq" id="WP_035167287.1">
    <property type="nucleotide sequence ID" value="NZ_CP018906.1"/>
</dbReference>
<dbReference type="OrthoDB" id="9815466at2"/>
<feature type="transmembrane region" description="Helical" evidence="1">
    <location>
        <begin position="290"/>
        <end position="309"/>
    </location>
</feature>
<protein>
    <recommendedName>
        <fullName evidence="4">YfhO family protein</fullName>
    </recommendedName>
</protein>
<evidence type="ECO:0008006" key="4">
    <source>
        <dbReference type="Google" id="ProtNLM"/>
    </source>
</evidence>
<dbReference type="eggNOG" id="COG4485">
    <property type="taxonomic scope" value="Bacteria"/>
</dbReference>
<feature type="transmembrane region" description="Helical" evidence="1">
    <location>
        <begin position="321"/>
        <end position="344"/>
    </location>
</feature>
<keyword evidence="1" id="KW-0812">Transmembrane</keyword>
<feature type="transmembrane region" description="Helical" evidence="1">
    <location>
        <begin position="225"/>
        <end position="247"/>
    </location>
</feature>
<keyword evidence="3" id="KW-1185">Reference proteome</keyword>
<feature type="transmembrane region" description="Helical" evidence="1">
    <location>
        <begin position="7"/>
        <end position="28"/>
    </location>
</feature>
<keyword evidence="1" id="KW-0472">Membrane</keyword>
<feature type="transmembrane region" description="Helical" evidence="1">
    <location>
        <begin position="411"/>
        <end position="430"/>
    </location>
</feature>
<name>A0A1S6QK09_9LACO</name>
<sequence length="873" mass="98363">MKTKKSIYSLSFLIPLVIVTAYFIFRGFAPFGSSSVLTVDLGQQYVDFYAFFKNALTSDPSSILYSFQKALGGNMIGTWSYYLMSPLNLLLLLFPVKALPSVIGIITILKYALAGLTCSIFLTNRFSDKSFSVVSFSTSYALMGWMVANQLNLLWIDAVILLPLIFLGLEALIANGKSKLFIGTMAAMLMINYYMAYMIALFSTIYVILYSIPLASNFVDYLKRIGHYVIHFLISALLSAWITIPTFMSLLNSKVAYSTNELKFKFEYNPLLMIGKFINGAFDFKQMPNGTPNLFVASLVIFTFLYFFVSKQFPKQDKIIGLIVTAFFVISMCFNPLDILWHAFQLPVWYSYRFSYIFSFWMIFIGFRAYQTIRTDRLREIPMAISSILIIVGLLYIFANIKKFEYMNSGTFIFGVVYVTATIALIVIANSNRSSKLIQIGMLILVGGEMSLNLVNSLNSISYLSASEYANFATITNDASKMLNKQDSSFFRVNETFQRSKNDALTGNYNGGSNFSSTLENNVSKFYGNIGNPNGDAFVVYTNPTLFTDALLGFKYSLSENPFASRAEQEIFKSITNLNTTRPELEAYSLIDRSKYLDVYENPAALPIIFKSELSNNPPKYRDADPLQYQNDLAKQLGVRGQLFTQVNPKNYVANNTNPINKFDNAILSKKSLLKPATISAKIHVKAHSSLYMELSEQAPLKDISITADGVAIHQFKPYKHPVVVNIANTSTQSKDVSITISTTKQNIWLSSMRFYQLNKPILLNWVNRVKSDAGNVKQHSSTQLTANFKSKNSKQIITSIPYEQGWSATIDGKPVKIHKWANTFIYLNNPKHGQKVAFTYHPQGMVLGVILTGITILGLIGGHFIFKRNRRY</sequence>
<keyword evidence="1" id="KW-1133">Transmembrane helix</keyword>
<dbReference type="EMBL" id="CP018906">
    <property type="protein sequence ID" value="AQW21977.1"/>
    <property type="molecule type" value="Genomic_DNA"/>
</dbReference>
<evidence type="ECO:0000313" key="3">
    <source>
        <dbReference type="Proteomes" id="UP000030361"/>
    </source>
</evidence>
<organism evidence="2 3">
    <name type="scientific">Lentilactobacillus curieae</name>
    <dbReference type="NCBI Taxonomy" id="1138822"/>
    <lineage>
        <taxon>Bacteria</taxon>
        <taxon>Bacillati</taxon>
        <taxon>Bacillota</taxon>
        <taxon>Bacilli</taxon>
        <taxon>Lactobacillales</taxon>
        <taxon>Lactobacillaceae</taxon>
        <taxon>Lentilactobacillus</taxon>
    </lineage>
</organism>
<gene>
    <name evidence="2" type="ORF">PL11_008630</name>
</gene>
<accession>A0A1S6QK09</accession>